<dbReference type="InterPro" id="IPR013922">
    <property type="entry name" value="Cyclin_PHO80-like"/>
</dbReference>
<dbReference type="STRING" id="1064592.G0VIZ7"/>
<dbReference type="PANTHER" id="PTHR15615:SF36">
    <property type="entry name" value="PHO85 CYCLIN-5"/>
    <property type="match status" value="1"/>
</dbReference>
<organism evidence="2 3">
    <name type="scientific">Naumovozyma castellii</name>
    <name type="common">Yeast</name>
    <name type="synonym">Saccharomyces castellii</name>
    <dbReference type="NCBI Taxonomy" id="27288"/>
    <lineage>
        <taxon>Eukaryota</taxon>
        <taxon>Fungi</taxon>
        <taxon>Dikarya</taxon>
        <taxon>Ascomycota</taxon>
        <taxon>Saccharomycotina</taxon>
        <taxon>Saccharomycetes</taxon>
        <taxon>Saccharomycetales</taxon>
        <taxon>Saccharomycetaceae</taxon>
        <taxon>Naumovozyma</taxon>
    </lineage>
</organism>
<dbReference type="OMA" id="CFISHHQ"/>
<proteinExistence type="predicted"/>
<protein>
    <recommendedName>
        <fullName evidence="1">Cyclin N-terminal domain-containing protein</fullName>
    </recommendedName>
</protein>
<keyword evidence="3" id="KW-1185">Reference proteome</keyword>
<dbReference type="GO" id="GO:0005634">
    <property type="term" value="C:nucleus"/>
    <property type="evidence" value="ECO:0007669"/>
    <property type="project" value="TreeGrafter"/>
</dbReference>
<evidence type="ECO:0000313" key="3">
    <source>
        <dbReference type="Proteomes" id="UP000001640"/>
    </source>
</evidence>
<sequence length="210" mass="24072">MNQKVKGANSSLSTVLNYFKFSHSETKPKKVLSKFQKEEIDAILPPSDMNTIVLNQITMFLASIIKKYSLETIGVADIQVYLKEVCKRSRSTKTVVFLAAIYLDKIYSNWEPMLGDIPKFARCVKRVFLSCLIIAHKFANDKTFSMRSWSSISGLGRKELTIMEKKCLLEINYELTVDKAELLSWQNSHCRKEETTAIIEKKVKSMQKIS</sequence>
<dbReference type="RefSeq" id="XP_003677823.1">
    <property type="nucleotide sequence ID" value="XM_003677775.1"/>
</dbReference>
<accession>G0VIZ7</accession>
<reference key="2">
    <citation type="submission" date="2011-08" db="EMBL/GenBank/DDBJ databases">
        <title>Genome sequence of Naumovozyma castellii.</title>
        <authorList>
            <person name="Gordon J.L."/>
            <person name="Armisen D."/>
            <person name="Proux-Wera E."/>
            <person name="OhEigeartaigh S.S."/>
            <person name="Byrne K.P."/>
            <person name="Wolfe K.H."/>
        </authorList>
    </citation>
    <scope>NUCLEOTIDE SEQUENCE</scope>
    <source>
        <strain>Type strain:CBS 4309</strain>
    </source>
</reference>
<dbReference type="KEGG" id="ncs:NCAS_0H01650"/>
<dbReference type="GO" id="GO:0000307">
    <property type="term" value="C:cyclin-dependent protein kinase holoenzyme complex"/>
    <property type="evidence" value="ECO:0007669"/>
    <property type="project" value="UniProtKB-ARBA"/>
</dbReference>
<dbReference type="eggNOG" id="KOG1674">
    <property type="taxonomic scope" value="Eukaryota"/>
</dbReference>
<dbReference type="GeneID" id="96905153"/>
<dbReference type="OrthoDB" id="286814at2759"/>
<dbReference type="InterPro" id="IPR036915">
    <property type="entry name" value="Cyclin-like_sf"/>
</dbReference>
<dbReference type="SUPFAM" id="SSF47954">
    <property type="entry name" value="Cyclin-like"/>
    <property type="match status" value="1"/>
</dbReference>
<feature type="domain" description="Cyclin N-terminal" evidence="1">
    <location>
        <begin position="80"/>
        <end position="175"/>
    </location>
</feature>
<dbReference type="GO" id="GO:0016538">
    <property type="term" value="F:cyclin-dependent protein serine/threonine kinase regulator activity"/>
    <property type="evidence" value="ECO:0007669"/>
    <property type="project" value="TreeGrafter"/>
</dbReference>
<dbReference type="HOGENOM" id="CLU_101101_1_0_1"/>
<dbReference type="CDD" id="cd20557">
    <property type="entry name" value="CYCLIN_ScPCL1-like"/>
    <property type="match status" value="1"/>
</dbReference>
<reference evidence="2 3" key="1">
    <citation type="journal article" date="2011" name="Proc. Natl. Acad. Sci. U.S.A.">
        <title>Evolutionary erosion of yeast sex chromosomes by mating-type switching accidents.</title>
        <authorList>
            <person name="Gordon J.L."/>
            <person name="Armisen D."/>
            <person name="Proux-Wera E."/>
            <person name="Oheigeartaigh S.S."/>
            <person name="Byrne K.P."/>
            <person name="Wolfe K.H."/>
        </authorList>
    </citation>
    <scope>NUCLEOTIDE SEQUENCE [LARGE SCALE GENOMIC DNA]</scope>
    <source>
        <strain evidence="3">ATCC 76901 / BCRC 22586 / CBS 4309 / NBRC 1992 / NRRL Y-12630</strain>
    </source>
</reference>
<dbReference type="InterPro" id="IPR006671">
    <property type="entry name" value="Cyclin_N"/>
</dbReference>
<dbReference type="Pfam" id="PF00134">
    <property type="entry name" value="Cyclin_N"/>
    <property type="match status" value="1"/>
</dbReference>
<dbReference type="EMBL" id="HE576759">
    <property type="protein sequence ID" value="CCC71475.1"/>
    <property type="molecule type" value="Genomic_DNA"/>
</dbReference>
<dbReference type="Gene3D" id="1.10.472.10">
    <property type="entry name" value="Cyclin-like"/>
    <property type="match status" value="1"/>
</dbReference>
<evidence type="ECO:0000313" key="2">
    <source>
        <dbReference type="EMBL" id="CCC71475.1"/>
    </source>
</evidence>
<dbReference type="InParanoid" id="G0VIZ7"/>
<gene>
    <name evidence="2" type="primary">NCAS0H01650</name>
    <name evidence="2" type="ordered locus">NCAS_0H01650</name>
</gene>
<name>G0VIZ7_NAUCA</name>
<dbReference type="Proteomes" id="UP000001640">
    <property type="component" value="Chromosome 8"/>
</dbReference>
<dbReference type="AlphaFoldDB" id="G0VIZ7"/>
<evidence type="ECO:0000259" key="1">
    <source>
        <dbReference type="Pfam" id="PF00134"/>
    </source>
</evidence>
<dbReference type="GO" id="GO:0019901">
    <property type="term" value="F:protein kinase binding"/>
    <property type="evidence" value="ECO:0007669"/>
    <property type="project" value="InterPro"/>
</dbReference>
<dbReference type="PANTHER" id="PTHR15615">
    <property type="match status" value="1"/>
</dbReference>